<evidence type="ECO:0000313" key="1">
    <source>
        <dbReference type="EMBL" id="HIS35657.1"/>
    </source>
</evidence>
<proteinExistence type="predicted"/>
<evidence type="ECO:0000313" key="2">
    <source>
        <dbReference type="Proteomes" id="UP000823928"/>
    </source>
</evidence>
<reference evidence="1" key="1">
    <citation type="submission" date="2020-10" db="EMBL/GenBank/DDBJ databases">
        <authorList>
            <person name="Gilroy R."/>
        </authorList>
    </citation>
    <scope>NUCLEOTIDE SEQUENCE</scope>
    <source>
        <strain evidence="1">6276</strain>
    </source>
</reference>
<accession>A0A9D1JM50</accession>
<organism evidence="1 2">
    <name type="scientific">Candidatus Scatousia excrementigallinarum</name>
    <dbReference type="NCBI Taxonomy" id="2840935"/>
    <lineage>
        <taxon>Bacteria</taxon>
        <taxon>Candidatus Scatousia</taxon>
    </lineage>
</organism>
<dbReference type="EMBL" id="DVIU01000074">
    <property type="protein sequence ID" value="HIS35657.1"/>
    <property type="molecule type" value="Genomic_DNA"/>
</dbReference>
<sequence>MLIISLMLLALPPVTKKIYKERYNRRLHGRYECFRNTANQIVEGSATEGNVVSGLKVVDKCRFKVPTTSIYVLIHAVGGGGGGAYVKATPTDTSTVYTAKDYYGNSAPHLFADWVKELREGGYQFPNNTPDNMSNTAIVTTKVAKMQFGYGGLQGEKISMFFSKLDPTVEIEMIPGEAGFAGTSTADFKGKDGTDTVVNFIETDKTTGTTTTTELIRAKGGMGGGVAGESKLWLYGGAPSDYGLADISARKRQEINFVENIEGKVDDTLKSYIVESGITPGDGGGGAYSYINNTTSTLTYMIENVQLASRLSFKTYLSKNPTANTDCSKSGEQHVCNKNSSKTYECVDGQQKEGLLCKPQNGGSGAVVILW</sequence>
<comment type="caution">
    <text evidence="1">The sequence shown here is derived from an EMBL/GenBank/DDBJ whole genome shotgun (WGS) entry which is preliminary data.</text>
</comment>
<reference evidence="1" key="2">
    <citation type="journal article" date="2021" name="PeerJ">
        <title>Extensive microbial diversity within the chicken gut microbiome revealed by metagenomics and culture.</title>
        <authorList>
            <person name="Gilroy R."/>
            <person name="Ravi A."/>
            <person name="Getino M."/>
            <person name="Pursley I."/>
            <person name="Horton D.L."/>
            <person name="Alikhan N.F."/>
            <person name="Baker D."/>
            <person name="Gharbi K."/>
            <person name="Hall N."/>
            <person name="Watson M."/>
            <person name="Adriaenssens E.M."/>
            <person name="Foster-Nyarko E."/>
            <person name="Jarju S."/>
            <person name="Secka A."/>
            <person name="Antonio M."/>
            <person name="Oren A."/>
            <person name="Chaudhuri R.R."/>
            <person name="La Ragione R."/>
            <person name="Hildebrand F."/>
            <person name="Pallen M.J."/>
        </authorList>
    </citation>
    <scope>NUCLEOTIDE SEQUENCE</scope>
    <source>
        <strain evidence="1">6276</strain>
    </source>
</reference>
<feature type="non-terminal residue" evidence="1">
    <location>
        <position position="1"/>
    </location>
</feature>
<gene>
    <name evidence="1" type="ORF">IAC10_03380</name>
</gene>
<dbReference type="Proteomes" id="UP000823928">
    <property type="component" value="Unassembled WGS sequence"/>
</dbReference>
<name>A0A9D1JM50_9BACT</name>
<dbReference type="AlphaFoldDB" id="A0A9D1JM50"/>
<protein>
    <submittedName>
        <fullName evidence="1">Uncharacterized protein</fullName>
    </submittedName>
</protein>